<reference evidence="1" key="1">
    <citation type="submission" date="2020-02" db="EMBL/GenBank/DDBJ databases">
        <authorList>
            <person name="Meier V. D."/>
        </authorList>
    </citation>
    <scope>NUCLEOTIDE SEQUENCE</scope>
    <source>
        <strain evidence="1">AVDCRST_MAG94</strain>
    </source>
</reference>
<accession>A0A6J4KXA8</accession>
<evidence type="ECO:0000313" key="1">
    <source>
        <dbReference type="EMBL" id="CAA9317525.1"/>
    </source>
</evidence>
<protein>
    <submittedName>
        <fullName evidence="1">Uncharacterized protein</fullName>
    </submittedName>
</protein>
<dbReference type="AlphaFoldDB" id="A0A6J4KXA8"/>
<gene>
    <name evidence="1" type="ORF">AVDCRST_MAG94-1292</name>
</gene>
<sequence length="99" mass="11544">MERDTRFPIRATVQFYKATSNGIVSKPDIQAIQQQIARVYADADYVGSLVTEAETDRPAESEGTKQEPPNWWRNFWQQHKTNTGQSREDAWEMRRKLKG</sequence>
<dbReference type="EMBL" id="CADCTY010000446">
    <property type="protein sequence ID" value="CAA9317525.1"/>
    <property type="molecule type" value="Genomic_DNA"/>
</dbReference>
<organism evidence="1">
    <name type="scientific">uncultured Leptolyngbya sp</name>
    <dbReference type="NCBI Taxonomy" id="332963"/>
    <lineage>
        <taxon>Bacteria</taxon>
        <taxon>Bacillati</taxon>
        <taxon>Cyanobacteriota</taxon>
        <taxon>Cyanophyceae</taxon>
        <taxon>Leptolyngbyales</taxon>
        <taxon>Leptolyngbyaceae</taxon>
        <taxon>Leptolyngbya group</taxon>
        <taxon>Leptolyngbya</taxon>
        <taxon>environmental samples</taxon>
    </lineage>
</organism>
<name>A0A6J4KXA8_9CYAN</name>
<proteinExistence type="predicted"/>